<dbReference type="Proteomes" id="UP000800041">
    <property type="component" value="Unassembled WGS sequence"/>
</dbReference>
<evidence type="ECO:0000313" key="4">
    <source>
        <dbReference type="Proteomes" id="UP000800041"/>
    </source>
</evidence>
<organism evidence="3 4">
    <name type="scientific">Aulographum hederae CBS 113979</name>
    <dbReference type="NCBI Taxonomy" id="1176131"/>
    <lineage>
        <taxon>Eukaryota</taxon>
        <taxon>Fungi</taxon>
        <taxon>Dikarya</taxon>
        <taxon>Ascomycota</taxon>
        <taxon>Pezizomycotina</taxon>
        <taxon>Dothideomycetes</taxon>
        <taxon>Pleosporomycetidae</taxon>
        <taxon>Aulographales</taxon>
        <taxon>Aulographaceae</taxon>
    </lineage>
</organism>
<feature type="transmembrane region" description="Helical" evidence="2">
    <location>
        <begin position="202"/>
        <end position="220"/>
    </location>
</feature>
<dbReference type="PANTHER" id="PTHR35041">
    <property type="entry name" value="MEDIATOR OF RNA POLYMERASE II TRANSCRIPTION SUBUNIT 1"/>
    <property type="match status" value="1"/>
</dbReference>
<accession>A0A6G1H4E9</accession>
<feature type="compositionally biased region" description="Polar residues" evidence="1">
    <location>
        <begin position="31"/>
        <end position="51"/>
    </location>
</feature>
<feature type="region of interest" description="Disordered" evidence="1">
    <location>
        <begin position="1"/>
        <end position="90"/>
    </location>
</feature>
<keyword evidence="2" id="KW-1133">Transmembrane helix</keyword>
<dbReference type="EMBL" id="ML977151">
    <property type="protein sequence ID" value="KAF1987838.1"/>
    <property type="molecule type" value="Genomic_DNA"/>
</dbReference>
<feature type="compositionally biased region" description="Polar residues" evidence="1">
    <location>
        <begin position="65"/>
        <end position="77"/>
    </location>
</feature>
<feature type="transmembrane region" description="Helical" evidence="2">
    <location>
        <begin position="99"/>
        <end position="122"/>
    </location>
</feature>
<feature type="compositionally biased region" description="Basic residues" evidence="1">
    <location>
        <begin position="78"/>
        <end position="90"/>
    </location>
</feature>
<keyword evidence="2" id="KW-0812">Transmembrane</keyword>
<keyword evidence="2" id="KW-0472">Membrane</keyword>
<sequence>MQSSVELPSENVLPPLQYDSTQDSKMDYRQVAQQSTPHDANQPHNSPASSIHENDGSSKTRRSSFEMSLLSTKQQAGTRRKNTNNQRPHHRAKRLGLQLHFWVSAAYLLALLVAAGNAILFWKLEGKRPDQTISQDYQTNVANLMAMLFEMSLLYAVGVAYTQQVWSTFRSQAIEVATIDALLALPRTPWGVFNFTIFKRHFIEWIFGVFCLGVPIAVTFPPSALIVQPFPWPEVQNFVHVPTVDLDTLGFDSKDQLDATYFPTGSTVLADGSGSSSSPNMQQFLDAAIFITDYDMYYIKPKPQLRSIAQMSILSGRDIAPSLPRFCISNCTYSTIIVGPQFSCSLIDPNQAIANASAGDVPGTFDGTYVAVDIPFPVGARDYFEHFIFRNSFQISWFPEGPPKYGGAKPIQAMECITALATYSITTNFTFGAAHIQDYKVISTAPWNASNFGSQEMTFLELRDVSKFDPDRFLLKLQRTSAFAIRDAAVETLLGRVVLQAGGARIIENTTQILGTQLANLDVPNNRVLFNITPTAIEDLLRNATFSVMSLEVWNATTNATLYNWQNVYAFTPQANLYAPYGACLLVGAMLILVGGWRLRRNGVAANDGFMQVLCTTQASARVRDVAVEGGLGDNEELPEGIREMRVRYGEIVGRVERGEGEEHREVREGVKRRVGFGFPDEVRGLM</sequence>
<evidence type="ECO:0000256" key="1">
    <source>
        <dbReference type="SAM" id="MobiDB-lite"/>
    </source>
</evidence>
<feature type="transmembrane region" description="Helical" evidence="2">
    <location>
        <begin position="142"/>
        <end position="161"/>
    </location>
</feature>
<evidence type="ECO:0000256" key="2">
    <source>
        <dbReference type="SAM" id="Phobius"/>
    </source>
</evidence>
<dbReference type="AlphaFoldDB" id="A0A6G1H4E9"/>
<reference evidence="3" key="1">
    <citation type="journal article" date="2020" name="Stud. Mycol.">
        <title>101 Dothideomycetes genomes: a test case for predicting lifestyles and emergence of pathogens.</title>
        <authorList>
            <person name="Haridas S."/>
            <person name="Albert R."/>
            <person name="Binder M."/>
            <person name="Bloem J."/>
            <person name="Labutti K."/>
            <person name="Salamov A."/>
            <person name="Andreopoulos B."/>
            <person name="Baker S."/>
            <person name="Barry K."/>
            <person name="Bills G."/>
            <person name="Bluhm B."/>
            <person name="Cannon C."/>
            <person name="Castanera R."/>
            <person name="Culley D."/>
            <person name="Daum C."/>
            <person name="Ezra D."/>
            <person name="Gonzalez J."/>
            <person name="Henrissat B."/>
            <person name="Kuo A."/>
            <person name="Liang C."/>
            <person name="Lipzen A."/>
            <person name="Lutzoni F."/>
            <person name="Magnuson J."/>
            <person name="Mondo S."/>
            <person name="Nolan M."/>
            <person name="Ohm R."/>
            <person name="Pangilinan J."/>
            <person name="Park H.-J."/>
            <person name="Ramirez L."/>
            <person name="Alfaro M."/>
            <person name="Sun H."/>
            <person name="Tritt A."/>
            <person name="Yoshinaga Y."/>
            <person name="Zwiers L.-H."/>
            <person name="Turgeon B."/>
            <person name="Goodwin S."/>
            <person name="Spatafora J."/>
            <person name="Crous P."/>
            <person name="Grigoriev I."/>
        </authorList>
    </citation>
    <scope>NUCLEOTIDE SEQUENCE</scope>
    <source>
        <strain evidence="3">CBS 113979</strain>
    </source>
</reference>
<dbReference type="PANTHER" id="PTHR35041:SF6">
    <property type="entry name" value="FORMYLMETHIONINE DEFORMYLASE-LIKE PROTEIN-RELATED"/>
    <property type="match status" value="1"/>
</dbReference>
<feature type="transmembrane region" description="Helical" evidence="2">
    <location>
        <begin position="578"/>
        <end position="597"/>
    </location>
</feature>
<name>A0A6G1H4E9_9PEZI</name>
<keyword evidence="4" id="KW-1185">Reference proteome</keyword>
<evidence type="ECO:0000313" key="3">
    <source>
        <dbReference type="EMBL" id="KAF1987838.1"/>
    </source>
</evidence>
<proteinExistence type="predicted"/>
<evidence type="ECO:0008006" key="5">
    <source>
        <dbReference type="Google" id="ProtNLM"/>
    </source>
</evidence>
<gene>
    <name evidence="3" type="ORF">K402DRAFT_462683</name>
</gene>
<protein>
    <recommendedName>
        <fullName evidence="5">Transmembrane protein</fullName>
    </recommendedName>
</protein>
<dbReference type="OrthoDB" id="5322539at2759"/>